<protein>
    <recommendedName>
        <fullName evidence="5">Secreted protein</fullName>
    </recommendedName>
</protein>
<feature type="compositionally biased region" description="Low complexity" evidence="1">
    <location>
        <begin position="73"/>
        <end position="85"/>
    </location>
</feature>
<evidence type="ECO:0000313" key="3">
    <source>
        <dbReference type="EMBL" id="KAG0529340.1"/>
    </source>
</evidence>
<evidence type="ECO:0000256" key="2">
    <source>
        <dbReference type="SAM" id="SignalP"/>
    </source>
</evidence>
<proteinExistence type="predicted"/>
<feature type="chain" id="PRO_5037666637" description="Secreted protein" evidence="2">
    <location>
        <begin position="21"/>
        <end position="132"/>
    </location>
</feature>
<reference evidence="3" key="1">
    <citation type="journal article" date="2019" name="BMC Genomics">
        <title>A new reference genome for Sorghum bicolor reveals high levels of sequence similarity between sweet and grain genotypes: implications for the genetics of sugar metabolism.</title>
        <authorList>
            <person name="Cooper E.A."/>
            <person name="Brenton Z.W."/>
            <person name="Flinn B.S."/>
            <person name="Jenkins J."/>
            <person name="Shu S."/>
            <person name="Flowers D."/>
            <person name="Luo F."/>
            <person name="Wang Y."/>
            <person name="Xia P."/>
            <person name="Barry K."/>
            <person name="Daum C."/>
            <person name="Lipzen A."/>
            <person name="Yoshinaga Y."/>
            <person name="Schmutz J."/>
            <person name="Saski C."/>
            <person name="Vermerris W."/>
            <person name="Kresovich S."/>
        </authorList>
    </citation>
    <scope>NUCLEOTIDE SEQUENCE</scope>
</reference>
<keyword evidence="2" id="KW-0732">Signal</keyword>
<accession>A0A921QY80</accession>
<feature type="region of interest" description="Disordered" evidence="1">
    <location>
        <begin position="41"/>
        <end position="89"/>
    </location>
</feature>
<dbReference type="EMBL" id="CM027684">
    <property type="protein sequence ID" value="KAG0529340.1"/>
    <property type="molecule type" value="Genomic_DNA"/>
</dbReference>
<feature type="signal peptide" evidence="2">
    <location>
        <begin position="1"/>
        <end position="20"/>
    </location>
</feature>
<evidence type="ECO:0000256" key="1">
    <source>
        <dbReference type="SAM" id="MobiDB-lite"/>
    </source>
</evidence>
<evidence type="ECO:0000313" key="4">
    <source>
        <dbReference type="Proteomes" id="UP000807115"/>
    </source>
</evidence>
<name>A0A921QY80_SORBI</name>
<gene>
    <name evidence="3" type="ORF">BDA96_05G090300</name>
</gene>
<comment type="caution">
    <text evidence="3">The sequence shown here is derived from an EMBL/GenBank/DDBJ whole genome shotgun (WGS) entry which is preliminary data.</text>
</comment>
<organism evidence="3 4">
    <name type="scientific">Sorghum bicolor</name>
    <name type="common">Sorghum</name>
    <name type="synonym">Sorghum vulgare</name>
    <dbReference type="NCBI Taxonomy" id="4558"/>
    <lineage>
        <taxon>Eukaryota</taxon>
        <taxon>Viridiplantae</taxon>
        <taxon>Streptophyta</taxon>
        <taxon>Embryophyta</taxon>
        <taxon>Tracheophyta</taxon>
        <taxon>Spermatophyta</taxon>
        <taxon>Magnoliopsida</taxon>
        <taxon>Liliopsida</taxon>
        <taxon>Poales</taxon>
        <taxon>Poaceae</taxon>
        <taxon>PACMAD clade</taxon>
        <taxon>Panicoideae</taxon>
        <taxon>Andropogonodae</taxon>
        <taxon>Andropogoneae</taxon>
        <taxon>Sorghinae</taxon>
        <taxon>Sorghum</taxon>
    </lineage>
</organism>
<dbReference type="AlphaFoldDB" id="A0A921QY80"/>
<sequence>MLGRSSCLTLWLSTARCSSGATVTAAPGPQPKRSVAIACSHEHEPPEVTRGRRAVAGGRSSPDPEGVEDDDLLQLGLPSPSSSLSHPRHPMAALPVKKIIVDSPPSRISDGHSRGMVFIHGGLSLKEAPWSS</sequence>
<dbReference type="Proteomes" id="UP000807115">
    <property type="component" value="Chromosome 5"/>
</dbReference>
<evidence type="ECO:0008006" key="5">
    <source>
        <dbReference type="Google" id="ProtNLM"/>
    </source>
</evidence>
<feature type="compositionally biased region" description="Basic and acidic residues" evidence="1">
    <location>
        <begin position="41"/>
        <end position="50"/>
    </location>
</feature>
<reference evidence="3" key="2">
    <citation type="submission" date="2020-10" db="EMBL/GenBank/DDBJ databases">
        <authorList>
            <person name="Cooper E.A."/>
            <person name="Brenton Z.W."/>
            <person name="Flinn B.S."/>
            <person name="Jenkins J."/>
            <person name="Shu S."/>
            <person name="Flowers D."/>
            <person name="Luo F."/>
            <person name="Wang Y."/>
            <person name="Xia P."/>
            <person name="Barry K."/>
            <person name="Daum C."/>
            <person name="Lipzen A."/>
            <person name="Yoshinaga Y."/>
            <person name="Schmutz J."/>
            <person name="Saski C."/>
            <person name="Vermerris W."/>
            <person name="Kresovich S."/>
        </authorList>
    </citation>
    <scope>NUCLEOTIDE SEQUENCE</scope>
</reference>